<protein>
    <submittedName>
        <fullName evidence="2">Uncharacterized protein</fullName>
    </submittedName>
</protein>
<organism evidence="2">
    <name type="scientific">Trepomonas sp. PC1</name>
    <dbReference type="NCBI Taxonomy" id="1076344"/>
    <lineage>
        <taxon>Eukaryota</taxon>
        <taxon>Metamonada</taxon>
        <taxon>Diplomonadida</taxon>
        <taxon>Hexamitidae</taxon>
        <taxon>Hexamitinae</taxon>
        <taxon>Trepomonas</taxon>
    </lineage>
</organism>
<dbReference type="EMBL" id="GDID01004685">
    <property type="protein sequence ID" value="JAP91921.1"/>
    <property type="molecule type" value="Transcribed_RNA"/>
</dbReference>
<name>A0A146K8R4_9EUKA</name>
<feature type="non-terminal residue" evidence="2">
    <location>
        <position position="1"/>
    </location>
</feature>
<evidence type="ECO:0000256" key="1">
    <source>
        <dbReference type="SAM" id="Coils"/>
    </source>
</evidence>
<dbReference type="AlphaFoldDB" id="A0A146K8R4"/>
<proteinExistence type="predicted"/>
<reference evidence="2" key="1">
    <citation type="submission" date="2015-07" db="EMBL/GenBank/DDBJ databases">
        <title>Adaptation to a free-living lifestyle via gene acquisitions in the diplomonad Trepomonas sp. PC1.</title>
        <authorList>
            <person name="Xu F."/>
            <person name="Jerlstrom-Hultqvist J."/>
            <person name="Kolisko M."/>
            <person name="Simpson A.G.B."/>
            <person name="Roger A.J."/>
            <person name="Svard S.G."/>
            <person name="Andersson J.O."/>
        </authorList>
    </citation>
    <scope>NUCLEOTIDE SEQUENCE</scope>
    <source>
        <strain evidence="2">PC1</strain>
    </source>
</reference>
<gene>
    <name evidence="2" type="ORF">TPC1_16305</name>
</gene>
<accession>A0A146K8R4</accession>
<sequence length="692" mass="80143">IILTENLILKPSTDYPLNGQPQKQIRQHVKQLIEQSHIPPSSSPPSVLVVPGYTKGSETDKGVAAALKSVSQYIDQYDTVVIVGGFFPDKIGVQSPSSPLSVYWGNQVNTAAGNFDIDLDLRQKLANATGQKTQSPITDKLVQESKFFDQPLLWLRALFPEGKNPKLKVVPAMLYAVLRDQVQFTAQILADKLFKPSSSDKFGLSSDGKRYLVIIPIQVSSGLDLFENVYIENILLDLTFKNKVQEFEQWLFYLTGNTGATFSNTIASQILVVRLSSIAQKTVPHKSDNDPQWKWRMLDYYTTYDEFMEREKMIKLGYRDIFDEEEDKKTLEQFRKQKADKLKKARQQMIDEYKSQQKNQLNDSSIESNKTLEEELKKKIDEINQIPIEEEQFYFDPTKFYQEIDSPKGYQIYYSMSLSLEKELHVSEVVNKNRKVVSKMPVPLQNPEPFSKGALNELMYAAQKTLTGQQYKKLDFYEKYKSEFMQSAPYSVRVYVLAEQNFQVQNTFRTEQNDVIDKSSKCTENIIFDISETNFNPKQTIFDSVMEMSNRFYEEYLNSARLTKFEDQLMEKYKLLVKEGKITKKQLKNLKLNLKENLIVEIQVYHSWEYKEMFSLTSAVGQFIALWDGRSAICEPADSKPANPANIFFRLTQCALKGKLEPWDWQRGVIHVFDMTRLTKPIFKEGYRKDEL</sequence>
<feature type="coiled-coil region" evidence="1">
    <location>
        <begin position="328"/>
        <end position="382"/>
    </location>
</feature>
<keyword evidence="1" id="KW-0175">Coiled coil</keyword>
<evidence type="ECO:0000313" key="2">
    <source>
        <dbReference type="EMBL" id="JAP91921.1"/>
    </source>
</evidence>